<keyword evidence="2" id="KW-0240">DNA-directed RNA polymerase</keyword>
<dbReference type="InterPro" id="IPR007811">
    <property type="entry name" value="RPC4"/>
</dbReference>
<dbReference type="AlphaFoldDB" id="A0A067KFX4"/>
<name>A0A067KFX4_JATCU</name>
<dbReference type="GO" id="GO:0003677">
    <property type="term" value="F:DNA binding"/>
    <property type="evidence" value="ECO:0007669"/>
    <property type="project" value="InterPro"/>
</dbReference>
<evidence type="ECO:0000313" key="6">
    <source>
        <dbReference type="EMBL" id="KDP33903.1"/>
    </source>
</evidence>
<evidence type="ECO:0000256" key="3">
    <source>
        <dbReference type="ARBA" id="ARBA00023163"/>
    </source>
</evidence>
<dbReference type="STRING" id="180498.A0A067KFX4"/>
<feature type="region of interest" description="Disordered" evidence="5">
    <location>
        <begin position="1"/>
        <end position="26"/>
    </location>
</feature>
<feature type="region of interest" description="Disordered" evidence="5">
    <location>
        <begin position="193"/>
        <end position="213"/>
    </location>
</feature>
<dbReference type="OrthoDB" id="5836119at2759"/>
<dbReference type="PANTHER" id="PTHR13408">
    <property type="entry name" value="DNA-DIRECTED RNA POLYMERASE III"/>
    <property type="match status" value="1"/>
</dbReference>
<dbReference type="KEGG" id="jcu:105637948"/>
<gene>
    <name evidence="6" type="ORF">JCGZ_07474</name>
</gene>
<proteinExistence type="predicted"/>
<keyword evidence="7" id="KW-1185">Reference proteome</keyword>
<keyword evidence="3" id="KW-0804">Transcription</keyword>
<evidence type="ECO:0000256" key="1">
    <source>
        <dbReference type="ARBA" id="ARBA00004123"/>
    </source>
</evidence>
<sequence length="297" mass="32503">MESNLPQNPPRKHKFVPKAPPRRAPKVEIKSEKIEEVDAVQAMNLMKQFQERSMRARPKIEKKVNASQIAFGHGALSTNLKSYGVPKVGSASNQYQGSALNGGAYSSGLREKEYTEPWDYRSNYPVTLPLRLPYSGDPAILDIEEFGENSETANYDENSTNPAVDLGLMEENSEASMFFLQLPPTVPMVKRSALADGHGGKESSRPSGDPLSIEKSSKLEELPAGYMGKMVVYKSGAVKLKLGDTLYDVSPGQDCSFSQDVVAINTAEKHCCTVAEIRKHAIVIPDVDAIIKSIADL</sequence>
<dbReference type="EMBL" id="KK914539">
    <property type="protein sequence ID" value="KDP33903.1"/>
    <property type="molecule type" value="Genomic_DNA"/>
</dbReference>
<keyword evidence="4" id="KW-0539">Nucleus</keyword>
<dbReference type="Proteomes" id="UP000027138">
    <property type="component" value="Unassembled WGS sequence"/>
</dbReference>
<evidence type="ECO:0000256" key="4">
    <source>
        <dbReference type="ARBA" id="ARBA00023242"/>
    </source>
</evidence>
<protein>
    <recommendedName>
        <fullName evidence="8">DNA binding protein</fullName>
    </recommendedName>
</protein>
<dbReference type="PANTHER" id="PTHR13408:SF0">
    <property type="entry name" value="DNA-DIRECTED RNA POLYMERASE III SUBUNIT RPC4"/>
    <property type="match status" value="1"/>
</dbReference>
<comment type="subcellular location">
    <subcellularLocation>
        <location evidence="1">Nucleus</location>
    </subcellularLocation>
</comment>
<evidence type="ECO:0000256" key="5">
    <source>
        <dbReference type="SAM" id="MobiDB-lite"/>
    </source>
</evidence>
<accession>A0A067KFX4</accession>
<dbReference type="Pfam" id="PF05132">
    <property type="entry name" value="RNA_pol_Rpc4"/>
    <property type="match status" value="1"/>
</dbReference>
<feature type="compositionally biased region" description="Basic residues" evidence="5">
    <location>
        <begin position="10"/>
        <end position="24"/>
    </location>
</feature>
<reference evidence="6 7" key="1">
    <citation type="journal article" date="2014" name="PLoS ONE">
        <title>Global Analysis of Gene Expression Profiles in Physic Nut (Jatropha curcas L.) Seedlings Exposed to Salt Stress.</title>
        <authorList>
            <person name="Zhang L."/>
            <person name="Zhang C."/>
            <person name="Wu P."/>
            <person name="Chen Y."/>
            <person name="Li M."/>
            <person name="Jiang H."/>
            <person name="Wu G."/>
        </authorList>
    </citation>
    <scope>NUCLEOTIDE SEQUENCE [LARGE SCALE GENOMIC DNA]</scope>
    <source>
        <strain evidence="7">cv. GZQX0401</strain>
        <tissue evidence="6">Young leaves</tissue>
    </source>
</reference>
<evidence type="ECO:0000256" key="2">
    <source>
        <dbReference type="ARBA" id="ARBA00022478"/>
    </source>
</evidence>
<organism evidence="6 7">
    <name type="scientific">Jatropha curcas</name>
    <name type="common">Barbados nut</name>
    <dbReference type="NCBI Taxonomy" id="180498"/>
    <lineage>
        <taxon>Eukaryota</taxon>
        <taxon>Viridiplantae</taxon>
        <taxon>Streptophyta</taxon>
        <taxon>Embryophyta</taxon>
        <taxon>Tracheophyta</taxon>
        <taxon>Spermatophyta</taxon>
        <taxon>Magnoliopsida</taxon>
        <taxon>eudicotyledons</taxon>
        <taxon>Gunneridae</taxon>
        <taxon>Pentapetalae</taxon>
        <taxon>rosids</taxon>
        <taxon>fabids</taxon>
        <taxon>Malpighiales</taxon>
        <taxon>Euphorbiaceae</taxon>
        <taxon>Crotonoideae</taxon>
        <taxon>Jatropheae</taxon>
        <taxon>Jatropha</taxon>
    </lineage>
</organism>
<dbReference type="GO" id="GO:0042797">
    <property type="term" value="P:tRNA transcription by RNA polymerase III"/>
    <property type="evidence" value="ECO:0007669"/>
    <property type="project" value="TreeGrafter"/>
</dbReference>
<dbReference type="GO" id="GO:0005666">
    <property type="term" value="C:RNA polymerase III complex"/>
    <property type="evidence" value="ECO:0007669"/>
    <property type="project" value="InterPro"/>
</dbReference>
<evidence type="ECO:0008006" key="8">
    <source>
        <dbReference type="Google" id="ProtNLM"/>
    </source>
</evidence>
<evidence type="ECO:0000313" key="7">
    <source>
        <dbReference type="Proteomes" id="UP000027138"/>
    </source>
</evidence>